<dbReference type="Proteomes" id="UP001454036">
    <property type="component" value="Unassembled WGS sequence"/>
</dbReference>
<accession>A0AAV3RDR8</accession>
<evidence type="ECO:0000256" key="1">
    <source>
        <dbReference type="SAM" id="MobiDB-lite"/>
    </source>
</evidence>
<evidence type="ECO:0000313" key="3">
    <source>
        <dbReference type="Proteomes" id="UP001454036"/>
    </source>
</evidence>
<protein>
    <submittedName>
        <fullName evidence="2">Uncharacterized protein</fullName>
    </submittedName>
</protein>
<gene>
    <name evidence="2" type="ORF">LIER_27906</name>
</gene>
<dbReference type="EMBL" id="BAABME010009117">
    <property type="protein sequence ID" value="GAA0174532.1"/>
    <property type="molecule type" value="Genomic_DNA"/>
</dbReference>
<evidence type="ECO:0000313" key="2">
    <source>
        <dbReference type="EMBL" id="GAA0174532.1"/>
    </source>
</evidence>
<reference evidence="2 3" key="1">
    <citation type="submission" date="2024-01" db="EMBL/GenBank/DDBJ databases">
        <title>The complete chloroplast genome sequence of Lithospermum erythrorhizon: insights into the phylogenetic relationship among Boraginaceae species and the maternal lineages of purple gromwells.</title>
        <authorList>
            <person name="Okada T."/>
            <person name="Watanabe K."/>
        </authorList>
    </citation>
    <scope>NUCLEOTIDE SEQUENCE [LARGE SCALE GENOMIC DNA]</scope>
</reference>
<comment type="caution">
    <text evidence="2">The sequence shown here is derived from an EMBL/GenBank/DDBJ whole genome shotgun (WGS) entry which is preliminary data.</text>
</comment>
<sequence>MQKIGNTEGEPRGGGDPSANDGVVGEVLVDMGDKEAPSVPVAEVLVGNGGNVKALPTPGAAIASGLDLELCEGNMGGVRVDVENNVLAYNVDVGGTFGPHLFIGASSCVGNTNSRSTFLEVYKKSIANNDTNLLEAAWGLYERNSKLKGRHLGPQTSSINQ</sequence>
<keyword evidence="3" id="KW-1185">Reference proteome</keyword>
<name>A0AAV3RDR8_LITER</name>
<organism evidence="2 3">
    <name type="scientific">Lithospermum erythrorhizon</name>
    <name type="common">Purple gromwell</name>
    <name type="synonym">Lithospermum officinale var. erythrorhizon</name>
    <dbReference type="NCBI Taxonomy" id="34254"/>
    <lineage>
        <taxon>Eukaryota</taxon>
        <taxon>Viridiplantae</taxon>
        <taxon>Streptophyta</taxon>
        <taxon>Embryophyta</taxon>
        <taxon>Tracheophyta</taxon>
        <taxon>Spermatophyta</taxon>
        <taxon>Magnoliopsida</taxon>
        <taxon>eudicotyledons</taxon>
        <taxon>Gunneridae</taxon>
        <taxon>Pentapetalae</taxon>
        <taxon>asterids</taxon>
        <taxon>lamiids</taxon>
        <taxon>Boraginales</taxon>
        <taxon>Boraginaceae</taxon>
        <taxon>Boraginoideae</taxon>
        <taxon>Lithospermeae</taxon>
        <taxon>Lithospermum</taxon>
    </lineage>
</organism>
<feature type="region of interest" description="Disordered" evidence="1">
    <location>
        <begin position="1"/>
        <end position="23"/>
    </location>
</feature>
<proteinExistence type="predicted"/>
<dbReference type="AlphaFoldDB" id="A0AAV3RDR8"/>